<accession>A0A1Z5HVX5</accession>
<comment type="caution">
    <text evidence="2">The sequence shown here is derived from an EMBL/GenBank/DDBJ whole genome shotgun (WGS) entry which is preliminary data.</text>
</comment>
<reference evidence="3" key="1">
    <citation type="journal article" date="2017" name="Appl. Environ. Microbiol.">
        <title>Genomic analysis of Calderihabitans maritimus KKC1, a thermophilic hydrogenogenic carboxydotrophic bacterium isolated from marine sediment.</title>
        <authorList>
            <person name="Omae K."/>
            <person name="Yoneda Y."/>
            <person name="Fukuyama Y."/>
            <person name="Yoshida T."/>
            <person name="Sako Y."/>
        </authorList>
    </citation>
    <scope>NUCLEOTIDE SEQUENCE [LARGE SCALE GENOMIC DNA]</scope>
    <source>
        <strain evidence="3">KKC1</strain>
    </source>
</reference>
<dbReference type="AlphaFoldDB" id="A0A1Z5HVX5"/>
<protein>
    <recommendedName>
        <fullName evidence="1">Putative Se/S carrier protein-like domain-containing protein</fullName>
    </recommendedName>
</protein>
<dbReference type="Proteomes" id="UP000197032">
    <property type="component" value="Unassembled WGS sequence"/>
</dbReference>
<feature type="domain" description="Putative Se/S carrier protein-like" evidence="1">
    <location>
        <begin position="12"/>
        <end position="78"/>
    </location>
</feature>
<evidence type="ECO:0000313" key="2">
    <source>
        <dbReference type="EMBL" id="GAW93682.1"/>
    </source>
</evidence>
<name>A0A1Z5HVX5_9FIRM</name>
<dbReference type="RefSeq" id="WP_088554768.1">
    <property type="nucleotide sequence ID" value="NZ_BDGJ01000168.1"/>
</dbReference>
<keyword evidence="3" id="KW-1185">Reference proteome</keyword>
<dbReference type="Pfam" id="PF11823">
    <property type="entry name" value="Se_S_carrier"/>
    <property type="match status" value="1"/>
</dbReference>
<evidence type="ECO:0000313" key="3">
    <source>
        <dbReference type="Proteomes" id="UP000197032"/>
    </source>
</evidence>
<organism evidence="2 3">
    <name type="scientific">Calderihabitans maritimus</name>
    <dbReference type="NCBI Taxonomy" id="1246530"/>
    <lineage>
        <taxon>Bacteria</taxon>
        <taxon>Bacillati</taxon>
        <taxon>Bacillota</taxon>
        <taxon>Clostridia</taxon>
        <taxon>Neomoorellales</taxon>
        <taxon>Calderihabitantaceae</taxon>
        <taxon>Calderihabitans</taxon>
    </lineage>
</organism>
<dbReference type="OrthoDB" id="3192849at2"/>
<dbReference type="InterPro" id="IPR021778">
    <property type="entry name" value="Se/S_carrier-like"/>
</dbReference>
<gene>
    <name evidence="2" type="ORF">KKC1_28100</name>
</gene>
<dbReference type="EMBL" id="BDGJ01000168">
    <property type="protein sequence ID" value="GAW93682.1"/>
    <property type="molecule type" value="Genomic_DNA"/>
</dbReference>
<evidence type="ECO:0000259" key="1">
    <source>
        <dbReference type="Pfam" id="PF11823"/>
    </source>
</evidence>
<proteinExistence type="predicted"/>
<sequence length="83" mass="9664">MDRNLLNLKEFWVITFSSTHDALHADKVLRQQNLPYLLIPTPREISRGCGISVKLSGADLKQVLRILEDHKVQFREVHCIKRN</sequence>